<keyword evidence="1" id="KW-0812">Transmembrane</keyword>
<dbReference type="EMBL" id="JABAGL010000019">
    <property type="protein sequence ID" value="NME87092.1"/>
    <property type="molecule type" value="Genomic_DNA"/>
</dbReference>
<dbReference type="Proteomes" id="UP000291917">
    <property type="component" value="Unassembled WGS sequence"/>
</dbReference>
<gene>
    <name evidence="5" type="ORF">DW701_12530</name>
    <name evidence="6" type="ORF">EAJ03_10685</name>
    <name evidence="2" type="ORF">F2Z23_11270</name>
    <name evidence="3" type="ORF">HF841_13875</name>
    <name evidence="4" type="ORF">INE88_00507</name>
    <name evidence="7" type="ORF">NCTC11155_01741</name>
</gene>
<name>A0A380YQ08_9BACE</name>
<evidence type="ECO:0000313" key="3">
    <source>
        <dbReference type="EMBL" id="NME87092.1"/>
    </source>
</evidence>
<protein>
    <recommendedName>
        <fullName evidence="13">Transmembrane protein</fullName>
    </recommendedName>
</protein>
<dbReference type="Proteomes" id="UP000520291">
    <property type="component" value="Unassembled WGS sequence"/>
</dbReference>
<feature type="transmembrane region" description="Helical" evidence="1">
    <location>
        <begin position="166"/>
        <end position="184"/>
    </location>
</feature>
<dbReference type="STRING" id="483216.BACEGG_02076"/>
<evidence type="ECO:0008006" key="13">
    <source>
        <dbReference type="Google" id="ProtNLM"/>
    </source>
</evidence>
<dbReference type="EMBL" id="CP072227">
    <property type="protein sequence ID" value="QUT43725.1"/>
    <property type="molecule type" value="Genomic_DNA"/>
</dbReference>
<keyword evidence="11" id="KW-1185">Reference proteome</keyword>
<dbReference type="Proteomes" id="UP000679226">
    <property type="component" value="Chromosome"/>
</dbReference>
<keyword evidence="1" id="KW-0472">Membrane</keyword>
<evidence type="ECO:0000313" key="10">
    <source>
        <dbReference type="Proteomes" id="UP000291917"/>
    </source>
</evidence>
<dbReference type="RefSeq" id="WP_004290383.1">
    <property type="nucleotide sequence ID" value="NZ_CABKNQ010000018.1"/>
</dbReference>
<feature type="transmembrane region" description="Helical" evidence="1">
    <location>
        <begin position="83"/>
        <end position="101"/>
    </location>
</feature>
<feature type="transmembrane region" description="Helical" evidence="1">
    <location>
        <begin position="135"/>
        <end position="154"/>
    </location>
</feature>
<reference evidence="7 8" key="1">
    <citation type="submission" date="2018-06" db="EMBL/GenBank/DDBJ databases">
        <authorList>
            <consortium name="Pathogen Informatics"/>
            <person name="Doyle S."/>
        </authorList>
    </citation>
    <scope>NUCLEOTIDE SEQUENCE [LARGE SCALE GENOMIC DNA]</scope>
    <source>
        <strain evidence="7 8">NCTC11155</strain>
    </source>
</reference>
<dbReference type="AlphaFoldDB" id="A0A380YQ08"/>
<dbReference type="EMBL" id="VVZX01000014">
    <property type="protein sequence ID" value="KAA5273455.1"/>
    <property type="molecule type" value="Genomic_DNA"/>
</dbReference>
<dbReference type="GeneID" id="93071637"/>
<evidence type="ECO:0000313" key="9">
    <source>
        <dbReference type="Proteomes" id="UP000283538"/>
    </source>
</evidence>
<dbReference type="EMBL" id="QSLA01000014">
    <property type="protein sequence ID" value="RHF06858.1"/>
    <property type="molecule type" value="Genomic_DNA"/>
</dbReference>
<evidence type="ECO:0000313" key="8">
    <source>
        <dbReference type="Proteomes" id="UP000254424"/>
    </source>
</evidence>
<reference evidence="4" key="6">
    <citation type="journal article" date="2021" name="PLoS Genet.">
        <title>Mobile Type VI secretion system loci of the gut Bacteroidales display extensive intra-ecosystem transfer, multi-species spread and geographical clustering.</title>
        <authorList>
            <person name="Garcia-Bayona L."/>
            <person name="Coyne M.J."/>
            <person name="Comstock L.E."/>
        </authorList>
    </citation>
    <scope>NUCLEOTIDE SEQUENCE</scope>
    <source>
        <strain evidence="4">CL11T00C20</strain>
    </source>
</reference>
<reference evidence="6 10" key="4">
    <citation type="journal article" date="2019" name="Science, e1252229">
        <title>Invertible promoters mediate bacterial phase variation, antibiotic resistance, and host adaptation in the gut.</title>
        <authorList>
            <person name="Jiang X."/>
            <person name="Hall A.B."/>
            <person name="Arthur T.D."/>
            <person name="Plichta D.R."/>
            <person name="Covington C.T."/>
            <person name="Poyet M."/>
            <person name="Crothers J."/>
            <person name="Moses P.L."/>
            <person name="Tolonen A.C."/>
            <person name="Vlamakis H."/>
            <person name="Alm E.J."/>
            <person name="Xavier R.J."/>
        </authorList>
    </citation>
    <scope>NUCLEOTIDE SEQUENCE [LARGE SCALE GENOMIC DNA]</scope>
    <source>
        <strain evidence="10">bj_0095</strain>
        <strain evidence="6">Bj_0095</strain>
    </source>
</reference>
<organism evidence="7 8">
    <name type="scientific">Bacteroides eggerthii</name>
    <dbReference type="NCBI Taxonomy" id="28111"/>
    <lineage>
        <taxon>Bacteria</taxon>
        <taxon>Pseudomonadati</taxon>
        <taxon>Bacteroidota</taxon>
        <taxon>Bacteroidia</taxon>
        <taxon>Bacteroidales</taxon>
        <taxon>Bacteroidaceae</taxon>
        <taxon>Bacteroides</taxon>
    </lineage>
</organism>
<dbReference type="KEGG" id="beg:INE88_00507"/>
<dbReference type="Proteomes" id="UP000254424">
    <property type="component" value="Unassembled WGS sequence"/>
</dbReference>
<dbReference type="Proteomes" id="UP000335496">
    <property type="component" value="Unassembled WGS sequence"/>
</dbReference>
<reference evidence="3 12" key="5">
    <citation type="submission" date="2020-04" db="EMBL/GenBank/DDBJ databases">
        <authorList>
            <person name="Hitch T.C.A."/>
            <person name="Wylensek D."/>
            <person name="Clavel T."/>
        </authorList>
    </citation>
    <scope>NUCLEOTIDE SEQUENCE [LARGE SCALE GENOMIC DNA]</scope>
    <source>
        <strain evidence="3 12">WCA3-601-WT-5E</strain>
    </source>
</reference>
<dbReference type="EMBL" id="UFSX01000001">
    <property type="protein sequence ID" value="SUV29751.1"/>
    <property type="molecule type" value="Genomic_DNA"/>
</dbReference>
<evidence type="ECO:0000313" key="6">
    <source>
        <dbReference type="EMBL" id="RYT73127.1"/>
    </source>
</evidence>
<feature type="transmembrane region" description="Helical" evidence="1">
    <location>
        <begin position="52"/>
        <end position="71"/>
    </location>
</feature>
<evidence type="ECO:0000313" key="5">
    <source>
        <dbReference type="EMBL" id="RHF06858.1"/>
    </source>
</evidence>
<evidence type="ECO:0000313" key="7">
    <source>
        <dbReference type="EMBL" id="SUV29751.1"/>
    </source>
</evidence>
<reference evidence="2 11" key="3">
    <citation type="journal article" date="2019" name="Nat. Med.">
        <title>A library of human gut bacterial isolates paired with longitudinal multiomics data enables mechanistic microbiome research.</title>
        <authorList>
            <person name="Poyet M."/>
            <person name="Groussin M."/>
            <person name="Gibbons S.M."/>
            <person name="Avila-Pacheco J."/>
            <person name="Jiang X."/>
            <person name="Kearney S.M."/>
            <person name="Perrotta A.R."/>
            <person name="Berdy B."/>
            <person name="Zhao S."/>
            <person name="Lieberman T.D."/>
            <person name="Swanson P.K."/>
            <person name="Smith M."/>
            <person name="Roesemann S."/>
            <person name="Alexander J.E."/>
            <person name="Rich S.A."/>
            <person name="Livny J."/>
            <person name="Vlamakis H."/>
            <person name="Clish C."/>
            <person name="Bullock K."/>
            <person name="Deik A."/>
            <person name="Scott J."/>
            <person name="Pierce K.A."/>
            <person name="Xavier R.J."/>
            <person name="Alm E.J."/>
        </authorList>
    </citation>
    <scope>NUCLEOTIDE SEQUENCE [LARGE SCALE GENOMIC DNA]</scope>
    <source>
        <strain evidence="2 11">BIOML-A1</strain>
    </source>
</reference>
<evidence type="ECO:0000313" key="4">
    <source>
        <dbReference type="EMBL" id="QUT43725.1"/>
    </source>
</evidence>
<evidence type="ECO:0000313" key="11">
    <source>
        <dbReference type="Proteomes" id="UP000335496"/>
    </source>
</evidence>
<dbReference type="OrthoDB" id="1047894at2"/>
<evidence type="ECO:0000313" key="12">
    <source>
        <dbReference type="Proteomes" id="UP000520291"/>
    </source>
</evidence>
<dbReference type="Proteomes" id="UP000283538">
    <property type="component" value="Unassembled WGS sequence"/>
</dbReference>
<proteinExistence type="predicted"/>
<sequence>MELDELKKSWNALDAQLQKEPIADEQQIKELIANYKTNTRHSLGRLVFLQRFSLGIGAVGLAIILLIWLLLPTFGFNEHLQNKIAIFLAFITVTILGGMWWDWKTYLWNKNTLVDEMPVAEVSRRMSTFRYWTHYEVWAVAIWTIVFTALFYWVMDYYMLPLGVQAVLLICYIIWDVILIYFIYKRLIYKHLDNIKKNIEELKDICTE</sequence>
<dbReference type="EMBL" id="RCXL01000015">
    <property type="protein sequence ID" value="RYT73127.1"/>
    <property type="molecule type" value="Genomic_DNA"/>
</dbReference>
<evidence type="ECO:0000313" key="2">
    <source>
        <dbReference type="EMBL" id="KAA5273455.1"/>
    </source>
</evidence>
<keyword evidence="1" id="KW-1133">Transmembrane helix</keyword>
<accession>A0A380YQ08</accession>
<reference evidence="5 9" key="2">
    <citation type="submission" date="2018-08" db="EMBL/GenBank/DDBJ databases">
        <title>A genome reference for cultivated species of the human gut microbiota.</title>
        <authorList>
            <person name="Zou Y."/>
            <person name="Xue W."/>
            <person name="Luo G."/>
        </authorList>
    </citation>
    <scope>NUCLEOTIDE SEQUENCE [LARGE SCALE GENOMIC DNA]</scope>
    <source>
        <strain evidence="5 9">AM26-26AC</strain>
    </source>
</reference>
<evidence type="ECO:0000256" key="1">
    <source>
        <dbReference type="SAM" id="Phobius"/>
    </source>
</evidence>